<dbReference type="EMBL" id="DSJL01000011">
    <property type="protein sequence ID" value="HEF65680.1"/>
    <property type="molecule type" value="Genomic_DNA"/>
</dbReference>
<evidence type="ECO:0000313" key="1">
    <source>
        <dbReference type="EMBL" id="HEF65680.1"/>
    </source>
</evidence>
<gene>
    <name evidence="1" type="ORF">ENP47_08800</name>
</gene>
<protein>
    <submittedName>
        <fullName evidence="1">Uncharacterized protein</fullName>
    </submittedName>
</protein>
<name>A0A7C1K0T5_THERO</name>
<proteinExistence type="predicted"/>
<accession>A0A7C1K0T5</accession>
<reference evidence="1" key="1">
    <citation type="journal article" date="2020" name="mSystems">
        <title>Genome- and Community-Level Interaction Insights into Carbon Utilization and Element Cycling Functions of Hydrothermarchaeota in Hydrothermal Sediment.</title>
        <authorList>
            <person name="Zhou Z."/>
            <person name="Liu Y."/>
            <person name="Xu W."/>
            <person name="Pan J."/>
            <person name="Luo Z.H."/>
            <person name="Li M."/>
        </authorList>
    </citation>
    <scope>NUCLEOTIDE SEQUENCE [LARGE SCALE GENOMIC DNA]</scope>
    <source>
        <strain evidence="1">SpSt-222</strain>
    </source>
</reference>
<comment type="caution">
    <text evidence="1">The sequence shown here is derived from an EMBL/GenBank/DDBJ whole genome shotgun (WGS) entry which is preliminary data.</text>
</comment>
<organism evidence="1">
    <name type="scientific">Thermomicrobium roseum</name>
    <dbReference type="NCBI Taxonomy" id="500"/>
    <lineage>
        <taxon>Bacteria</taxon>
        <taxon>Pseudomonadati</taxon>
        <taxon>Thermomicrobiota</taxon>
        <taxon>Thermomicrobia</taxon>
        <taxon>Thermomicrobiales</taxon>
        <taxon>Thermomicrobiaceae</taxon>
        <taxon>Thermomicrobium</taxon>
    </lineage>
</organism>
<dbReference type="AlphaFoldDB" id="A0A7C1K0T5"/>
<sequence length="316" mass="34451">MHPAQARDTQQRRGLDGKRAIFAALALLVIATCAPGAPPPTPEPTPIPHPTGPDELVLRIETSGGLIPPFRLPTEFPQLSVYGDGTVVTLGPQITIYPPPALLNVLQGRITEQGLQLLLREAAAAGLLAGDADYPLQGIYDAPTTFFTVNAGGRLSHVSVYALGLEDPSDPRLTPEQRAARQRLAEFARKALDLYSWLPPETVVERDKPFTITRLQVVVLPADAPEAPHPEDEQLVTTRSWPLPTPLSAFGEPAPWFGTTARCGVVSSGNELPRLLEQLQTANQLTRWRSQEQTYVAFFRPLLPDERGCQPPHART</sequence>